<dbReference type="NCBIfam" id="TIGR02227">
    <property type="entry name" value="sigpep_I_bact"/>
    <property type="match status" value="1"/>
</dbReference>
<dbReference type="PANTHER" id="PTHR43390:SF1">
    <property type="entry name" value="CHLOROPLAST PROCESSING PEPTIDASE"/>
    <property type="match status" value="1"/>
</dbReference>
<evidence type="ECO:0000256" key="5">
    <source>
        <dbReference type="ARBA" id="ARBA00022801"/>
    </source>
</evidence>
<evidence type="ECO:0000256" key="2">
    <source>
        <dbReference type="ARBA" id="ARBA00009370"/>
    </source>
</evidence>
<dbReference type="EC" id="3.4.21.89" evidence="3 6"/>
<evidence type="ECO:0000256" key="4">
    <source>
        <dbReference type="ARBA" id="ARBA00019232"/>
    </source>
</evidence>
<keyword evidence="6" id="KW-1133">Transmembrane helix</keyword>
<dbReference type="InterPro" id="IPR019533">
    <property type="entry name" value="Peptidase_S26"/>
</dbReference>
<dbReference type="EMBL" id="JQZV01000008">
    <property type="protein sequence ID" value="KGN92688.1"/>
    <property type="molecule type" value="Genomic_DNA"/>
</dbReference>
<dbReference type="SUPFAM" id="SSF51306">
    <property type="entry name" value="LexA/Signal peptidase"/>
    <property type="match status" value="2"/>
</dbReference>
<comment type="caution">
    <text evidence="8">The sequence shown here is derived from an EMBL/GenBank/DDBJ whole genome shotgun (WGS) entry which is preliminary data.</text>
</comment>
<dbReference type="InterPro" id="IPR019758">
    <property type="entry name" value="Pept_S26A_signal_pept_1_CS"/>
</dbReference>
<evidence type="ECO:0000256" key="1">
    <source>
        <dbReference type="ARBA" id="ARBA00000677"/>
    </source>
</evidence>
<proteinExistence type="inferred from homology"/>
<gene>
    <name evidence="8" type="ORF">HQ43_04125</name>
</gene>
<reference evidence="8 9" key="1">
    <citation type="submission" date="2014-08" db="EMBL/GenBank/DDBJ databases">
        <title>Porphyromonas canoris strain:OH2762 Genome sequencing.</title>
        <authorList>
            <person name="Wallis C."/>
            <person name="Deusch O."/>
            <person name="O'Flynn C."/>
            <person name="Davis I."/>
            <person name="Jospin G."/>
            <person name="Darling A.E."/>
            <person name="Coil D.A."/>
            <person name="Alexiev A."/>
            <person name="Horsfall A."/>
            <person name="Kirkwood N."/>
            <person name="Harris S."/>
            <person name="Eisen J.A."/>
        </authorList>
    </citation>
    <scope>NUCLEOTIDE SEQUENCE [LARGE SCALE GENOMIC DNA]</scope>
    <source>
        <strain evidence="9">COT-108 OH2762</strain>
    </source>
</reference>
<dbReference type="PRINTS" id="PR00727">
    <property type="entry name" value="LEADERPTASE"/>
</dbReference>
<keyword evidence="6" id="KW-0472">Membrane</keyword>
<evidence type="ECO:0000313" key="9">
    <source>
        <dbReference type="Proteomes" id="UP000030101"/>
    </source>
</evidence>
<organism evidence="8 9">
    <name type="scientific">Porphyromonas canoris</name>
    <dbReference type="NCBI Taxonomy" id="36875"/>
    <lineage>
        <taxon>Bacteria</taxon>
        <taxon>Pseudomonadati</taxon>
        <taxon>Bacteroidota</taxon>
        <taxon>Bacteroidia</taxon>
        <taxon>Bacteroidales</taxon>
        <taxon>Porphyromonadaceae</taxon>
        <taxon>Porphyromonas</taxon>
    </lineage>
</organism>
<name>A0ABR4XLA9_9PORP</name>
<comment type="catalytic activity">
    <reaction evidence="1 6">
        <text>Cleavage of hydrophobic, N-terminal signal or leader sequences from secreted and periplasmic proteins.</text>
        <dbReference type="EC" id="3.4.21.89"/>
    </reaction>
</comment>
<feature type="domain" description="Peptidase S26" evidence="7">
    <location>
        <begin position="71"/>
        <end position="254"/>
    </location>
</feature>
<sequence>MNKDILKNKPLKTWIKFSIVLILYILFCIWVGSPWLWPGVLLIIDGYITKKINWRWWKSSKNPKVVSAMKLLEDIVVVVFSVHVFFLFFFQNYQIPTSSLEKSYLVGDYLLVSKLSYGPRMPQTLISFPIIHNTFLWGGKSYLDKPQAEYRRLKGFGSVKRNDIVVFNFPAGDTIALKEQNPDYYTLVNTYGRQYLRENKERFGEIIYRPVDKREHYVKRCIGLPGDSLEVRNNDVYINGERIKDPKNLQHTYYIQTNGRAIPEQLLDDLKISMDDRKVLLDGSAPQNFGFFQYLKLDTLSNGSYGLIHQLPLTQEMVKQIKAVSSVKNVVIEPSPSAEDDPTYPVDMKKSWTRDNYGPIWIPKKGATINLTLENLPLYIRCIHNFEGHVVAVKEGRIFIDGVVSDTYTFEMDYYFMMGDNRHRSADSRAWGFVPEDHIVGSPVWVWLSLDKDKGLFSGKIRWNRFLLPASKIE</sequence>
<keyword evidence="5 6" id="KW-0378">Hydrolase</keyword>
<feature type="transmembrane region" description="Helical" evidence="6">
    <location>
        <begin position="20"/>
        <end position="44"/>
    </location>
</feature>
<accession>A0ABR4XLA9</accession>
<keyword evidence="6" id="KW-0812">Transmembrane</keyword>
<feature type="transmembrane region" description="Helical" evidence="6">
    <location>
        <begin position="65"/>
        <end position="90"/>
    </location>
</feature>
<evidence type="ECO:0000256" key="3">
    <source>
        <dbReference type="ARBA" id="ARBA00013208"/>
    </source>
</evidence>
<dbReference type="PANTHER" id="PTHR43390">
    <property type="entry name" value="SIGNAL PEPTIDASE I"/>
    <property type="match status" value="1"/>
</dbReference>
<evidence type="ECO:0000259" key="7">
    <source>
        <dbReference type="Pfam" id="PF10502"/>
    </source>
</evidence>
<comment type="caution">
    <text evidence="6">Lacks conserved residue(s) required for the propagation of feature annotation.</text>
</comment>
<comment type="subcellular location">
    <subcellularLocation>
        <location evidence="6">Membrane</location>
        <topology evidence="6">Single-pass type II membrane protein</topology>
    </subcellularLocation>
</comment>
<dbReference type="InterPro" id="IPR000223">
    <property type="entry name" value="Pept_S26A_signal_pept_1"/>
</dbReference>
<dbReference type="PROSITE" id="PS00761">
    <property type="entry name" value="SPASE_I_3"/>
    <property type="match status" value="1"/>
</dbReference>
<keyword evidence="9" id="KW-1185">Reference proteome</keyword>
<dbReference type="InterPro" id="IPR036286">
    <property type="entry name" value="LexA/Signal_pep-like_sf"/>
</dbReference>
<evidence type="ECO:0000256" key="6">
    <source>
        <dbReference type="RuleBase" id="RU362042"/>
    </source>
</evidence>
<dbReference type="CDD" id="cd06530">
    <property type="entry name" value="S26_SPase_I"/>
    <property type="match status" value="1"/>
</dbReference>
<dbReference type="Pfam" id="PF10502">
    <property type="entry name" value="Peptidase_S26"/>
    <property type="match status" value="2"/>
</dbReference>
<dbReference type="Proteomes" id="UP000030101">
    <property type="component" value="Unassembled WGS sequence"/>
</dbReference>
<evidence type="ECO:0000313" key="8">
    <source>
        <dbReference type="EMBL" id="KGN92688.1"/>
    </source>
</evidence>
<dbReference type="Gene3D" id="2.10.109.10">
    <property type="entry name" value="Umud Fragment, subunit A"/>
    <property type="match status" value="2"/>
</dbReference>
<feature type="domain" description="Peptidase S26" evidence="7">
    <location>
        <begin position="411"/>
        <end position="447"/>
    </location>
</feature>
<protein>
    <recommendedName>
        <fullName evidence="4 6">Signal peptidase I</fullName>
        <ecNumber evidence="3 6">3.4.21.89</ecNumber>
    </recommendedName>
</protein>
<keyword evidence="6" id="KW-0645">Protease</keyword>
<comment type="similarity">
    <text evidence="2 6">Belongs to the peptidase S26 family.</text>
</comment>